<dbReference type="GO" id="GO:0046961">
    <property type="term" value="F:proton-transporting ATPase activity, rotational mechanism"/>
    <property type="evidence" value="ECO:0007669"/>
    <property type="project" value="InterPro"/>
</dbReference>
<evidence type="ECO:0000256" key="4">
    <source>
        <dbReference type="SAM" id="Coils"/>
    </source>
</evidence>
<dbReference type="AlphaFoldDB" id="A0A0C2J2U1"/>
<reference evidence="5 6" key="1">
    <citation type="journal article" date="2014" name="Genome Biol. Evol.">
        <title>The genome of the myxosporean Thelohanellus kitauei shows adaptations to nutrient acquisition within its fish host.</title>
        <authorList>
            <person name="Yang Y."/>
            <person name="Xiong J."/>
            <person name="Zhou Z."/>
            <person name="Huo F."/>
            <person name="Miao W."/>
            <person name="Ran C."/>
            <person name="Liu Y."/>
            <person name="Zhang J."/>
            <person name="Feng J."/>
            <person name="Wang M."/>
            <person name="Wang M."/>
            <person name="Wang L."/>
            <person name="Yao B."/>
        </authorList>
    </citation>
    <scope>NUCLEOTIDE SEQUENCE [LARGE SCALE GENOMIC DNA]</scope>
    <source>
        <strain evidence="5">Wuqing</strain>
    </source>
</reference>
<evidence type="ECO:0000313" key="5">
    <source>
        <dbReference type="EMBL" id="KII63402.1"/>
    </source>
</evidence>
<organism evidence="5 6">
    <name type="scientific">Thelohanellus kitauei</name>
    <name type="common">Myxosporean</name>
    <dbReference type="NCBI Taxonomy" id="669202"/>
    <lineage>
        <taxon>Eukaryota</taxon>
        <taxon>Metazoa</taxon>
        <taxon>Cnidaria</taxon>
        <taxon>Myxozoa</taxon>
        <taxon>Myxosporea</taxon>
        <taxon>Bivalvulida</taxon>
        <taxon>Platysporina</taxon>
        <taxon>Myxobolidae</taxon>
        <taxon>Thelohanellus</taxon>
    </lineage>
</organism>
<dbReference type="Gene3D" id="3.30.2320.30">
    <property type="entry name" value="ATP synthase, E subunit, C-terminal"/>
    <property type="match status" value="1"/>
</dbReference>
<dbReference type="OrthoDB" id="10263003at2759"/>
<dbReference type="HAMAP" id="MF_00311">
    <property type="entry name" value="ATP_synth_E_arch"/>
    <property type="match status" value="1"/>
</dbReference>
<dbReference type="Gene3D" id="6.10.250.1620">
    <property type="match status" value="1"/>
</dbReference>
<sequence>MAISEEEVKNQMERLLRFIEQEANEKVQEIEAKAEEEFNIEKGKLVQSERLRIFEFYEKKEKQLTLLKKITQSQCLNASRIEVLKAQDDLISDVLKEAKNELFAFAETDQYHKLLSDVCLQSLLQIIEASVVVTCREKDVNLLIKLLPDIKASFEKMVGFAVDIQIDNRYLPDDSAGGVEVYTPDGRIRVNNTLDKILEHVSRQITPVLRVILFGENKNRRFKD</sequence>
<comment type="similarity">
    <text evidence="1">Belongs to the V-ATPase E subunit family.</text>
</comment>
<dbReference type="Proteomes" id="UP000031668">
    <property type="component" value="Unassembled WGS sequence"/>
</dbReference>
<evidence type="ECO:0000256" key="2">
    <source>
        <dbReference type="ARBA" id="ARBA00022448"/>
    </source>
</evidence>
<proteinExistence type="inferred from homology"/>
<dbReference type="GO" id="GO:0033178">
    <property type="term" value="C:proton-transporting two-sector ATPase complex, catalytic domain"/>
    <property type="evidence" value="ECO:0007669"/>
    <property type="project" value="InterPro"/>
</dbReference>
<feature type="coiled-coil region" evidence="4">
    <location>
        <begin position="2"/>
        <end position="40"/>
    </location>
</feature>
<accession>A0A0C2J2U1</accession>
<name>A0A0C2J2U1_THEKT</name>
<dbReference type="EMBL" id="JWZT01004669">
    <property type="protein sequence ID" value="KII63402.1"/>
    <property type="molecule type" value="Genomic_DNA"/>
</dbReference>
<keyword evidence="4" id="KW-0175">Coiled coil</keyword>
<protein>
    <submittedName>
        <fullName evidence="5">V-type proton ATPase subunit E 1</fullName>
    </submittedName>
</protein>
<dbReference type="SUPFAM" id="SSF160527">
    <property type="entry name" value="V-type ATPase subunit E-like"/>
    <property type="match status" value="1"/>
</dbReference>
<dbReference type="InterPro" id="IPR002842">
    <property type="entry name" value="ATPase_V1_Esu"/>
</dbReference>
<gene>
    <name evidence="5" type="ORF">RF11_02211</name>
</gene>
<comment type="caution">
    <text evidence="5">The sequence shown here is derived from an EMBL/GenBank/DDBJ whole genome shotgun (WGS) entry which is preliminary data.</text>
</comment>
<evidence type="ECO:0000256" key="3">
    <source>
        <dbReference type="ARBA" id="ARBA00023065"/>
    </source>
</evidence>
<dbReference type="PANTHER" id="PTHR45715">
    <property type="entry name" value="ATPASE H+-TRANSPORTING V1 SUBUNIT E1A-RELATED"/>
    <property type="match status" value="1"/>
</dbReference>
<evidence type="ECO:0000256" key="1">
    <source>
        <dbReference type="ARBA" id="ARBA00005901"/>
    </source>
</evidence>
<keyword evidence="3" id="KW-0406">Ion transport</keyword>
<keyword evidence="2" id="KW-0813">Transport</keyword>
<dbReference type="Pfam" id="PF01991">
    <property type="entry name" value="vATP-synt_E"/>
    <property type="match status" value="1"/>
</dbReference>
<dbReference type="InterPro" id="IPR038495">
    <property type="entry name" value="ATPase_E_C"/>
</dbReference>
<evidence type="ECO:0000313" key="6">
    <source>
        <dbReference type="Proteomes" id="UP000031668"/>
    </source>
</evidence>
<dbReference type="OMA" id="CRPQDHL"/>
<keyword evidence="6" id="KW-1185">Reference proteome</keyword>